<dbReference type="EMBL" id="GEDV01011554">
    <property type="protein sequence ID" value="JAP77003.1"/>
    <property type="molecule type" value="Transcribed_RNA"/>
</dbReference>
<dbReference type="PANTHER" id="PTHR23313">
    <property type="entry name" value="TSEC1-RELATED"/>
    <property type="match status" value="1"/>
</dbReference>
<dbReference type="PANTHER" id="PTHR23313:SF0">
    <property type="entry name" value="TESTIS-EXPRESSED PROTEIN 9"/>
    <property type="match status" value="1"/>
</dbReference>
<feature type="compositionally biased region" description="Basic and acidic residues" evidence="2">
    <location>
        <begin position="39"/>
        <end position="51"/>
    </location>
</feature>
<proteinExistence type="predicted"/>
<sequence length="129" mass="15009">MFVTHNVLTHTARWRECSSLFLIHLNRLLFFGADSMGDTSDKLPDIEKSSKDYSSQKYGGEDKAMAELLEKNQQLEKQKADLLALIKKQMKLIDILKKQKIHLESTRIIQFTEDELIHLFGIDKKDQNM</sequence>
<evidence type="ECO:0000313" key="3">
    <source>
        <dbReference type="EMBL" id="JAP77003.1"/>
    </source>
</evidence>
<protein>
    <submittedName>
        <fullName evidence="3">Myosin heavy chain</fullName>
    </submittedName>
</protein>
<evidence type="ECO:0000256" key="2">
    <source>
        <dbReference type="SAM" id="MobiDB-lite"/>
    </source>
</evidence>
<keyword evidence="1" id="KW-0175">Coiled coil</keyword>
<accession>A0A131YCB5</accession>
<reference evidence="3" key="1">
    <citation type="journal article" date="2016" name="Ticks Tick Borne Dis.">
        <title>De novo assembly and annotation of the salivary gland transcriptome of Rhipicephalus appendiculatus male and female ticks during blood feeding.</title>
        <authorList>
            <person name="de Castro M.H."/>
            <person name="de Klerk D."/>
            <person name="Pienaar R."/>
            <person name="Latif A.A."/>
            <person name="Rees D.J."/>
            <person name="Mans B.J."/>
        </authorList>
    </citation>
    <scope>NUCLEOTIDE SEQUENCE</scope>
    <source>
        <tissue evidence="3">Salivary glands</tissue>
    </source>
</reference>
<feature type="region of interest" description="Disordered" evidence="2">
    <location>
        <begin position="38"/>
        <end position="57"/>
    </location>
</feature>
<feature type="coiled-coil region" evidence="1">
    <location>
        <begin position="58"/>
        <end position="92"/>
    </location>
</feature>
<name>A0A131YCB5_RHIAP</name>
<evidence type="ECO:0000256" key="1">
    <source>
        <dbReference type="SAM" id="Coils"/>
    </source>
</evidence>
<dbReference type="AlphaFoldDB" id="A0A131YCB5"/>
<organism evidence="3">
    <name type="scientific">Rhipicephalus appendiculatus</name>
    <name type="common">Brown ear tick</name>
    <dbReference type="NCBI Taxonomy" id="34631"/>
    <lineage>
        <taxon>Eukaryota</taxon>
        <taxon>Metazoa</taxon>
        <taxon>Ecdysozoa</taxon>
        <taxon>Arthropoda</taxon>
        <taxon>Chelicerata</taxon>
        <taxon>Arachnida</taxon>
        <taxon>Acari</taxon>
        <taxon>Parasitiformes</taxon>
        <taxon>Ixodida</taxon>
        <taxon>Ixodoidea</taxon>
        <taxon>Ixodidae</taxon>
        <taxon>Rhipicephalinae</taxon>
        <taxon>Rhipicephalus</taxon>
        <taxon>Rhipicephalus</taxon>
    </lineage>
</organism>